<keyword evidence="5" id="KW-1185">Reference proteome</keyword>
<gene>
    <name evidence="4" type="ORF">CITCOLO1_LOCUS9589</name>
</gene>
<name>A0ABP0YGF1_9ROSI</name>
<proteinExistence type="predicted"/>
<evidence type="ECO:0000256" key="2">
    <source>
        <dbReference type="ARBA" id="ARBA00023136"/>
    </source>
</evidence>
<feature type="transmembrane region" description="Helical" evidence="3">
    <location>
        <begin position="12"/>
        <end position="29"/>
    </location>
</feature>
<comment type="subcellular location">
    <subcellularLocation>
        <location evidence="1">Membrane</location>
    </subcellularLocation>
</comment>
<keyword evidence="3" id="KW-0812">Transmembrane</keyword>
<reference evidence="4 5" key="1">
    <citation type="submission" date="2024-03" db="EMBL/GenBank/DDBJ databases">
        <authorList>
            <person name="Gkanogiannis A."/>
            <person name="Becerra Lopez-Lavalle L."/>
        </authorList>
    </citation>
    <scope>NUCLEOTIDE SEQUENCE [LARGE SCALE GENOMIC DNA]</scope>
</reference>
<sequence>MTESGGCCKCCLKFIITAGFAALFLWLSLRTHKPKCSIEFFYIPALNQSLNSSSNSALFFDLRLKNQNKDKSVYYDSIYLNLTLIGEPDGPRQPVGNLTVPGFHQGRDKKTFRKGTIEPRGVDWKAVSRNGSAVFRLDLATAVRYKILLWKTKRENLRLGAEVKVNGQGVKEYPRGITLNSGTALPGCSPGRIIWSLWSEVFSTAHSRPTVEDRDLRNHYGKLEESGRFLIGKNSPRFLGDKEA</sequence>
<keyword evidence="3" id="KW-1133">Transmembrane helix</keyword>
<evidence type="ECO:0000313" key="4">
    <source>
        <dbReference type="EMBL" id="CAK9317677.1"/>
    </source>
</evidence>
<evidence type="ECO:0000256" key="1">
    <source>
        <dbReference type="ARBA" id="ARBA00004370"/>
    </source>
</evidence>
<dbReference type="PANTHER" id="PTHR31415">
    <property type="entry name" value="OS05G0367900 PROTEIN"/>
    <property type="match status" value="1"/>
</dbReference>
<keyword evidence="2 3" id="KW-0472">Membrane</keyword>
<dbReference type="Proteomes" id="UP001642487">
    <property type="component" value="Chromosome 3"/>
</dbReference>
<dbReference type="PANTHER" id="PTHR31415:SF52">
    <property type="entry name" value="LATE EMBRYOGENESIS ABUNDANT (LEA) HYDROXYPROLINE-RICH GLYCOPROTEIN FAMILY-RELATED"/>
    <property type="match status" value="1"/>
</dbReference>
<protein>
    <recommendedName>
        <fullName evidence="6">Late embryogenesis abundant protein LEA-2 subgroup domain-containing protein</fullName>
    </recommendedName>
</protein>
<organism evidence="4 5">
    <name type="scientific">Citrullus colocynthis</name>
    <name type="common">colocynth</name>
    <dbReference type="NCBI Taxonomy" id="252529"/>
    <lineage>
        <taxon>Eukaryota</taxon>
        <taxon>Viridiplantae</taxon>
        <taxon>Streptophyta</taxon>
        <taxon>Embryophyta</taxon>
        <taxon>Tracheophyta</taxon>
        <taxon>Spermatophyta</taxon>
        <taxon>Magnoliopsida</taxon>
        <taxon>eudicotyledons</taxon>
        <taxon>Gunneridae</taxon>
        <taxon>Pentapetalae</taxon>
        <taxon>rosids</taxon>
        <taxon>fabids</taxon>
        <taxon>Cucurbitales</taxon>
        <taxon>Cucurbitaceae</taxon>
        <taxon>Benincaseae</taxon>
        <taxon>Citrullus</taxon>
    </lineage>
</organism>
<evidence type="ECO:0008006" key="6">
    <source>
        <dbReference type="Google" id="ProtNLM"/>
    </source>
</evidence>
<dbReference type="InterPro" id="IPR044839">
    <property type="entry name" value="NDR1-like"/>
</dbReference>
<evidence type="ECO:0000256" key="3">
    <source>
        <dbReference type="SAM" id="Phobius"/>
    </source>
</evidence>
<accession>A0ABP0YGF1</accession>
<dbReference type="EMBL" id="OZ021737">
    <property type="protein sequence ID" value="CAK9317677.1"/>
    <property type="molecule type" value="Genomic_DNA"/>
</dbReference>
<evidence type="ECO:0000313" key="5">
    <source>
        <dbReference type="Proteomes" id="UP001642487"/>
    </source>
</evidence>